<evidence type="ECO:0000313" key="8">
    <source>
        <dbReference type="EMBL" id="CAH9127802.1"/>
    </source>
</evidence>
<protein>
    <recommendedName>
        <fullName evidence="10">EamA domain-containing protein</fullName>
    </recommendedName>
</protein>
<keyword evidence="3" id="KW-0813">Transport</keyword>
<dbReference type="AlphaFoldDB" id="A0AAV0EX22"/>
<keyword evidence="9" id="KW-1185">Reference proteome</keyword>
<name>A0AAV0EX22_9ASTE</name>
<evidence type="ECO:0000313" key="9">
    <source>
        <dbReference type="Proteomes" id="UP001152523"/>
    </source>
</evidence>
<comment type="subcellular location">
    <subcellularLocation>
        <location evidence="1">Membrane</location>
        <topology evidence="1">Multi-pass membrane protein</topology>
    </subcellularLocation>
</comment>
<proteinExistence type="inferred from homology"/>
<feature type="transmembrane region" description="Helical" evidence="7">
    <location>
        <begin position="132"/>
        <end position="152"/>
    </location>
</feature>
<sequence>MDLPRNPILPMAVLWFRCLCFRARPSPPIRFRGSPRPLLGDALVIMATLFFALSNVGEEFCVKKKDLVEVISMMSISGLLVSICQIAIMERNSLESVKWSAEMSLAFAGYPFAAFLFYSFAPFVLKMSGSTLLCLSLLTSDMWAAVIRIFFYKQKIDWLYYLAFGLVVIGLVYSKTEKGSVSAAESEDGLAYEILDGECTDARKDNADVVDV</sequence>
<keyword evidence="6 7" id="KW-0472">Membrane</keyword>
<reference evidence="8" key="1">
    <citation type="submission" date="2022-07" db="EMBL/GenBank/DDBJ databases">
        <authorList>
            <person name="Macas J."/>
            <person name="Novak P."/>
            <person name="Neumann P."/>
        </authorList>
    </citation>
    <scope>NUCLEOTIDE SEQUENCE</scope>
</reference>
<dbReference type="PANTHER" id="PTHR14233:SF18">
    <property type="entry name" value="OS05G0444300 PROTEIN"/>
    <property type="match status" value="1"/>
</dbReference>
<dbReference type="EMBL" id="CAMAPF010000948">
    <property type="protein sequence ID" value="CAH9127802.1"/>
    <property type="molecule type" value="Genomic_DNA"/>
</dbReference>
<evidence type="ECO:0000256" key="4">
    <source>
        <dbReference type="ARBA" id="ARBA00022692"/>
    </source>
</evidence>
<evidence type="ECO:0000256" key="5">
    <source>
        <dbReference type="ARBA" id="ARBA00022989"/>
    </source>
</evidence>
<evidence type="ECO:0000256" key="2">
    <source>
        <dbReference type="ARBA" id="ARBA00007863"/>
    </source>
</evidence>
<feature type="transmembrane region" description="Helical" evidence="7">
    <location>
        <begin position="158"/>
        <end position="174"/>
    </location>
</feature>
<dbReference type="InterPro" id="IPR052221">
    <property type="entry name" value="SLC35F_Transporter"/>
</dbReference>
<dbReference type="Pfam" id="PF06027">
    <property type="entry name" value="SLC35F"/>
    <property type="match status" value="1"/>
</dbReference>
<evidence type="ECO:0008006" key="10">
    <source>
        <dbReference type="Google" id="ProtNLM"/>
    </source>
</evidence>
<feature type="transmembrane region" description="Helical" evidence="7">
    <location>
        <begin position="108"/>
        <end position="125"/>
    </location>
</feature>
<evidence type="ECO:0000256" key="3">
    <source>
        <dbReference type="ARBA" id="ARBA00022448"/>
    </source>
</evidence>
<organism evidence="8 9">
    <name type="scientific">Cuscuta epithymum</name>
    <dbReference type="NCBI Taxonomy" id="186058"/>
    <lineage>
        <taxon>Eukaryota</taxon>
        <taxon>Viridiplantae</taxon>
        <taxon>Streptophyta</taxon>
        <taxon>Embryophyta</taxon>
        <taxon>Tracheophyta</taxon>
        <taxon>Spermatophyta</taxon>
        <taxon>Magnoliopsida</taxon>
        <taxon>eudicotyledons</taxon>
        <taxon>Gunneridae</taxon>
        <taxon>Pentapetalae</taxon>
        <taxon>asterids</taxon>
        <taxon>lamiids</taxon>
        <taxon>Solanales</taxon>
        <taxon>Convolvulaceae</taxon>
        <taxon>Cuscuteae</taxon>
        <taxon>Cuscuta</taxon>
        <taxon>Cuscuta subgen. Cuscuta</taxon>
    </lineage>
</organism>
<keyword evidence="4 7" id="KW-0812">Transmembrane</keyword>
<keyword evidence="5 7" id="KW-1133">Transmembrane helix</keyword>
<comment type="similarity">
    <text evidence="2">Belongs to the SLC35F solute transporter family.</text>
</comment>
<evidence type="ECO:0000256" key="6">
    <source>
        <dbReference type="ARBA" id="ARBA00023136"/>
    </source>
</evidence>
<comment type="caution">
    <text evidence="8">The sequence shown here is derived from an EMBL/GenBank/DDBJ whole genome shotgun (WGS) entry which is preliminary data.</text>
</comment>
<dbReference type="PANTHER" id="PTHR14233">
    <property type="entry name" value="DUF914-RELATED"/>
    <property type="match status" value="1"/>
</dbReference>
<dbReference type="InterPro" id="IPR009262">
    <property type="entry name" value="SLC35_F1/F2/F6"/>
</dbReference>
<dbReference type="Proteomes" id="UP001152523">
    <property type="component" value="Unassembled WGS sequence"/>
</dbReference>
<gene>
    <name evidence="8" type="ORF">CEPIT_LOCUS28609</name>
</gene>
<evidence type="ECO:0000256" key="1">
    <source>
        <dbReference type="ARBA" id="ARBA00004141"/>
    </source>
</evidence>
<accession>A0AAV0EX22</accession>
<dbReference type="GO" id="GO:0022857">
    <property type="term" value="F:transmembrane transporter activity"/>
    <property type="evidence" value="ECO:0007669"/>
    <property type="project" value="InterPro"/>
</dbReference>
<feature type="transmembrane region" description="Helical" evidence="7">
    <location>
        <begin position="38"/>
        <end position="56"/>
    </location>
</feature>
<dbReference type="GO" id="GO:0016020">
    <property type="term" value="C:membrane"/>
    <property type="evidence" value="ECO:0007669"/>
    <property type="project" value="UniProtKB-SubCell"/>
</dbReference>
<feature type="transmembrane region" description="Helical" evidence="7">
    <location>
        <begin position="68"/>
        <end position="88"/>
    </location>
</feature>
<evidence type="ECO:0000256" key="7">
    <source>
        <dbReference type="SAM" id="Phobius"/>
    </source>
</evidence>